<dbReference type="AlphaFoldDB" id="A0A6C0JHJ0"/>
<organism evidence="2">
    <name type="scientific">viral metagenome</name>
    <dbReference type="NCBI Taxonomy" id="1070528"/>
    <lineage>
        <taxon>unclassified sequences</taxon>
        <taxon>metagenomes</taxon>
        <taxon>organismal metagenomes</taxon>
    </lineage>
</organism>
<reference evidence="2" key="1">
    <citation type="journal article" date="2020" name="Nature">
        <title>Giant virus diversity and host interactions through global metagenomics.</title>
        <authorList>
            <person name="Schulz F."/>
            <person name="Roux S."/>
            <person name="Paez-Espino D."/>
            <person name="Jungbluth S."/>
            <person name="Walsh D.A."/>
            <person name="Denef V.J."/>
            <person name="McMahon K.D."/>
            <person name="Konstantinidis K.T."/>
            <person name="Eloe-Fadrosh E.A."/>
            <person name="Kyrpides N.C."/>
            <person name="Woyke T."/>
        </authorList>
    </citation>
    <scope>NUCLEOTIDE SEQUENCE</scope>
    <source>
        <strain evidence="2">GVMAG-M-3300027708-39</strain>
    </source>
</reference>
<dbReference type="SUPFAM" id="SSF53448">
    <property type="entry name" value="Nucleotide-diphospho-sugar transferases"/>
    <property type="match status" value="1"/>
</dbReference>
<dbReference type="Pfam" id="PF04488">
    <property type="entry name" value="Gly_transf_sug"/>
    <property type="match status" value="1"/>
</dbReference>
<evidence type="ECO:0008006" key="3">
    <source>
        <dbReference type="Google" id="ProtNLM"/>
    </source>
</evidence>
<dbReference type="InterPro" id="IPR007577">
    <property type="entry name" value="GlycoTrfase_DXD_sugar-bd_CS"/>
</dbReference>
<dbReference type="Gene3D" id="3.90.550.20">
    <property type="match status" value="1"/>
</dbReference>
<dbReference type="InterPro" id="IPR051706">
    <property type="entry name" value="Glycosyltransferase_domain"/>
</dbReference>
<keyword evidence="1" id="KW-0808">Transferase</keyword>
<dbReference type="GO" id="GO:0051999">
    <property type="term" value="P:mannosyl-inositol phosphorylceramide biosynthetic process"/>
    <property type="evidence" value="ECO:0007669"/>
    <property type="project" value="TreeGrafter"/>
</dbReference>
<dbReference type="EMBL" id="MN740395">
    <property type="protein sequence ID" value="QHU04300.1"/>
    <property type="molecule type" value="Genomic_DNA"/>
</dbReference>
<dbReference type="InterPro" id="IPR029044">
    <property type="entry name" value="Nucleotide-diphossugar_trans"/>
</dbReference>
<dbReference type="PANTHER" id="PTHR32385:SF15">
    <property type="entry name" value="INOSITOL PHOSPHOCERAMIDE MANNOSYLTRANSFERASE 1"/>
    <property type="match status" value="1"/>
</dbReference>
<accession>A0A6C0JHJ0</accession>
<evidence type="ECO:0000313" key="2">
    <source>
        <dbReference type="EMBL" id="QHU04300.1"/>
    </source>
</evidence>
<proteinExistence type="predicted"/>
<evidence type="ECO:0000256" key="1">
    <source>
        <dbReference type="ARBA" id="ARBA00022679"/>
    </source>
</evidence>
<name>A0A6C0JHJ0_9ZZZZ</name>
<sequence>MNKLLLNNILNNKKKRQNRRNNVVLPNNSFINKTEYNCVIPQNIFQTWHTKLLPPLMFKAVEQIKKNNPRFYYKLYDDNDCREFINKYFRPDVLNAYDRLIPGAYKADLWRYCVLFIHGGIYLDIKYAPYKGFKFINLCESEHYVLDADDAGIYNALMVSLPGNQILYKAIRRIVENVQNKYYGNCCLCPTGPKLLTNFISTNDPLVDLKHSLIDVNNKFIYYQNIPVLKSYNGHDMEKSYASKIKYYGELWNQRNIYI</sequence>
<dbReference type="GO" id="GO:0000030">
    <property type="term" value="F:mannosyltransferase activity"/>
    <property type="evidence" value="ECO:0007669"/>
    <property type="project" value="TreeGrafter"/>
</dbReference>
<dbReference type="PANTHER" id="PTHR32385">
    <property type="entry name" value="MANNOSYL PHOSPHORYLINOSITOL CERAMIDE SYNTHASE"/>
    <property type="match status" value="1"/>
</dbReference>
<dbReference type="GO" id="GO:0016020">
    <property type="term" value="C:membrane"/>
    <property type="evidence" value="ECO:0007669"/>
    <property type="project" value="GOC"/>
</dbReference>
<protein>
    <recommendedName>
        <fullName evidence="3">Glycosyltransferase</fullName>
    </recommendedName>
</protein>